<dbReference type="PANTHER" id="PTHR11178">
    <property type="entry name" value="IRON-SULFUR CLUSTER SCAFFOLD PROTEIN NFU-RELATED"/>
    <property type="match status" value="1"/>
</dbReference>
<dbReference type="Gene3D" id="2.60.300.12">
    <property type="entry name" value="HesB-like domain"/>
    <property type="match status" value="1"/>
</dbReference>
<evidence type="ECO:0000256" key="1">
    <source>
        <dbReference type="ARBA" id="ARBA00022485"/>
    </source>
</evidence>
<sequence>MIFTASAALLSPLDKSCESLLVQQSNKKGLNYKSDRSRMALITYKSTQVFVVSNITITETAQTHFANLLSQQPEGTNIRVFVVNPGTQNAECGVSYCPTDAIEASDTKLSFEAFSAYVDELSLPFLDEAEIDFVTDKMGSQLTLKAPNAKMRKVSDDAPLLERVEYAIQTQVNPQLAGHGGHVSLVEITEDGAAIVAFGGGCNGCSMVDVTLKEGIEKELLQQFEGELTAVRDATEHDRGEHSYY</sequence>
<evidence type="ECO:0000313" key="9">
    <source>
        <dbReference type="Proteomes" id="UP000049077"/>
    </source>
</evidence>
<evidence type="ECO:0000256" key="2">
    <source>
        <dbReference type="ARBA" id="ARBA00022723"/>
    </source>
</evidence>
<comment type="subunit">
    <text evidence="5">Homodimer.</text>
</comment>
<dbReference type="Gene3D" id="3.30.300.130">
    <property type="entry name" value="Fe-S cluster assembly (FSCA)"/>
    <property type="match status" value="1"/>
</dbReference>
<reference evidence="8 9" key="1">
    <citation type="submission" date="2014-06" db="EMBL/GenBank/DDBJ databases">
        <authorList>
            <person name="Le Roux F."/>
        </authorList>
    </citation>
    <scope>NUCLEOTIDE SEQUENCE [LARGE SCALE GENOMIC DNA]</scope>
    <source>
        <strain evidence="8 9">J5-4</strain>
    </source>
</reference>
<dbReference type="SUPFAM" id="SSF89360">
    <property type="entry name" value="HesB-like domain"/>
    <property type="match status" value="1"/>
</dbReference>
<dbReference type="NCBIfam" id="NF008392">
    <property type="entry name" value="PRK11190.1"/>
    <property type="match status" value="1"/>
</dbReference>
<gene>
    <name evidence="5" type="primary">nfuA</name>
    <name evidence="8" type="ORF">VCR4J5_1470138</name>
</gene>
<evidence type="ECO:0000256" key="5">
    <source>
        <dbReference type="HAMAP-Rule" id="MF_01637"/>
    </source>
</evidence>
<keyword evidence="9" id="KW-1185">Reference proteome</keyword>
<comment type="caution">
    <text evidence="8">The sequence shown here is derived from an EMBL/GenBank/DDBJ whole genome shotgun (WGS) entry which is preliminary data.</text>
</comment>
<evidence type="ECO:0000256" key="3">
    <source>
        <dbReference type="ARBA" id="ARBA00023004"/>
    </source>
</evidence>
<keyword evidence="4 5" id="KW-0411">Iron-sulfur</keyword>
<dbReference type="NCBIfam" id="TIGR03341">
    <property type="entry name" value="YhgI_GntY"/>
    <property type="match status" value="1"/>
</dbReference>
<keyword evidence="2 5" id="KW-0479">Metal-binding</keyword>
<feature type="domain" description="Core" evidence="7">
    <location>
        <begin position="54"/>
        <end position="152"/>
    </location>
</feature>
<evidence type="ECO:0000313" key="8">
    <source>
        <dbReference type="EMBL" id="CDT06444.1"/>
    </source>
</evidence>
<dbReference type="Proteomes" id="UP000049077">
    <property type="component" value="Unassembled WGS sequence"/>
</dbReference>
<dbReference type="InterPro" id="IPR000361">
    <property type="entry name" value="ATAP_core_dom"/>
</dbReference>
<dbReference type="SUPFAM" id="SSF117916">
    <property type="entry name" value="Fe-S cluster assembly (FSCA) domain-like"/>
    <property type="match status" value="1"/>
</dbReference>
<comment type="cofactor">
    <cofactor evidence="5">
        <name>[4Fe-4S] cluster</name>
        <dbReference type="ChEBI" id="CHEBI:49883"/>
    </cofactor>
    <text evidence="5">Binds 1 [4Fe-4S] cluster per subunit. The cluster is presumably bound at the interface of two monomers.</text>
</comment>
<dbReference type="InterPro" id="IPR034904">
    <property type="entry name" value="FSCA_dom_sf"/>
</dbReference>
<dbReference type="InterPro" id="IPR017726">
    <property type="entry name" value="Fe/S_biogenesis_protein_NfuA"/>
</dbReference>
<evidence type="ECO:0000256" key="4">
    <source>
        <dbReference type="ARBA" id="ARBA00023014"/>
    </source>
</evidence>
<dbReference type="InterPro" id="IPR035903">
    <property type="entry name" value="HesB-like_dom_sf"/>
</dbReference>
<comment type="function">
    <text evidence="5">Involved in iron-sulfur cluster biogenesis. Binds a 4Fe-4S cluster, can transfer this cluster to apoproteins, and thereby intervenes in the maturation of Fe/S proteins. Could also act as a scaffold/chaperone for damaged Fe/S proteins.</text>
</comment>
<feature type="binding site" evidence="5">
    <location>
        <position position="205"/>
    </location>
    <ligand>
        <name>[4Fe-4S] cluster</name>
        <dbReference type="ChEBI" id="CHEBI:49883"/>
    </ligand>
</feature>
<name>A0ABM9QNN3_9VIBR</name>
<protein>
    <recommendedName>
        <fullName evidence="5">Fe/S biogenesis protein NfuA</fullName>
    </recommendedName>
</protein>
<dbReference type="InterPro" id="IPR001075">
    <property type="entry name" value="NIF_FeS_clus_asmbl_NifU_C"/>
</dbReference>
<dbReference type="Pfam" id="PF01521">
    <property type="entry name" value="Fe-S_biosyn"/>
    <property type="match status" value="1"/>
</dbReference>
<dbReference type="PANTHER" id="PTHR11178:SF51">
    <property type="entry name" value="FE_S BIOGENESIS PROTEIN NFUA"/>
    <property type="match status" value="1"/>
</dbReference>
<keyword evidence="3 5" id="KW-0408">Iron</keyword>
<evidence type="ECO:0000259" key="6">
    <source>
        <dbReference type="Pfam" id="PF01106"/>
    </source>
</evidence>
<accession>A0ABM9QNN3</accession>
<keyword evidence="1 5" id="KW-0004">4Fe-4S</keyword>
<organism evidence="8 9">
    <name type="scientific">Vibrio crassostreae</name>
    <dbReference type="NCBI Taxonomy" id="246167"/>
    <lineage>
        <taxon>Bacteria</taxon>
        <taxon>Pseudomonadati</taxon>
        <taxon>Pseudomonadota</taxon>
        <taxon>Gammaproteobacteria</taxon>
        <taxon>Vibrionales</taxon>
        <taxon>Vibrionaceae</taxon>
        <taxon>Vibrio</taxon>
    </lineage>
</organism>
<proteinExistence type="inferred from homology"/>
<evidence type="ECO:0000259" key="7">
    <source>
        <dbReference type="Pfam" id="PF01521"/>
    </source>
</evidence>
<feature type="binding site" evidence="5">
    <location>
        <position position="202"/>
    </location>
    <ligand>
        <name>[4Fe-4S] cluster</name>
        <dbReference type="ChEBI" id="CHEBI:49883"/>
    </ligand>
</feature>
<dbReference type="Pfam" id="PF01106">
    <property type="entry name" value="NifU"/>
    <property type="match status" value="1"/>
</dbReference>
<dbReference type="EMBL" id="CCJX01000054">
    <property type="protein sequence ID" value="CDT06444.1"/>
    <property type="molecule type" value="Genomic_DNA"/>
</dbReference>
<dbReference type="HAMAP" id="MF_01637">
    <property type="entry name" value="Fe_S_biogen_NfuA"/>
    <property type="match status" value="1"/>
</dbReference>
<feature type="domain" description="NIF system FeS cluster assembly NifU C-terminal" evidence="6">
    <location>
        <begin position="164"/>
        <end position="226"/>
    </location>
</feature>
<comment type="similarity">
    <text evidence="5">Belongs to the NfuA family.</text>
</comment>